<gene>
    <name evidence="2" type="ORF">HNQ99_002720</name>
</gene>
<feature type="transmembrane region" description="Helical" evidence="1">
    <location>
        <begin position="378"/>
        <end position="396"/>
    </location>
</feature>
<dbReference type="Proteomes" id="UP000575068">
    <property type="component" value="Unassembled WGS sequence"/>
</dbReference>
<keyword evidence="1" id="KW-0812">Transmembrane</keyword>
<feature type="transmembrane region" description="Helical" evidence="1">
    <location>
        <begin position="328"/>
        <end position="344"/>
    </location>
</feature>
<dbReference type="EMBL" id="JACHOV010000010">
    <property type="protein sequence ID" value="MBB4642395.1"/>
    <property type="molecule type" value="Genomic_DNA"/>
</dbReference>
<dbReference type="Gene3D" id="3.90.550.10">
    <property type="entry name" value="Spore Coat Polysaccharide Biosynthesis Protein SpsA, Chain A"/>
    <property type="match status" value="1"/>
</dbReference>
<dbReference type="InterPro" id="IPR029044">
    <property type="entry name" value="Nucleotide-diphossugar_trans"/>
</dbReference>
<evidence type="ECO:0000313" key="2">
    <source>
        <dbReference type="EMBL" id="MBB4642395.1"/>
    </source>
</evidence>
<organism evidence="2 3">
    <name type="scientific">Rhizorhapis suberifaciens</name>
    <name type="common">corky root of lettuce</name>
    <dbReference type="NCBI Taxonomy" id="13656"/>
    <lineage>
        <taxon>Bacteria</taxon>
        <taxon>Pseudomonadati</taxon>
        <taxon>Pseudomonadota</taxon>
        <taxon>Alphaproteobacteria</taxon>
        <taxon>Sphingomonadales</taxon>
        <taxon>Sphingomonadaceae</taxon>
        <taxon>Rhizorhapis</taxon>
    </lineage>
</organism>
<proteinExistence type="predicted"/>
<sequence>MPFAAVISATANIGHDAGPLRAMLVFSGQTLVEYQARQAAEAGAGHISIHVGAVTPALSRSVDRLTADGINVSLVRSTAELRQTVPLDTDILLVGDGILAAPPWFQEIAQRPAPVVLVLNDHVTRPEFERIDAQHRWAGLARLNYRQLVDTLDRLDVLTDWDLQSTLLRHAVQSNGDRILVDDEALFNGGLFQLESQDAADAAEHHFLPARPMEQAGTGWVDRYVFRSLADKLVPLLSKQQIEPAPVRVSAAAIALIGLIIATNGITWPALLLFLVALAAQDVAVGLAGVVRRPSKGAWPAYICSAIALLGLAVLGGNWRVGDVRADFTGLYLVSTILIVELTIRTGRAQGLNPWALCSLATATFLLLLFRLAGALELGFAFVILYALGSMATIILRRDTTPESPASAK</sequence>
<dbReference type="RefSeq" id="WP_184476444.1">
    <property type="nucleotide sequence ID" value="NZ_JACHOV010000010.1"/>
</dbReference>
<keyword evidence="1" id="KW-1133">Transmembrane helix</keyword>
<keyword evidence="3" id="KW-1185">Reference proteome</keyword>
<protein>
    <submittedName>
        <fullName evidence="2">Uncharacterized protein</fullName>
    </submittedName>
</protein>
<evidence type="ECO:0000313" key="3">
    <source>
        <dbReference type="Proteomes" id="UP000575068"/>
    </source>
</evidence>
<accession>A0A840HWF1</accession>
<feature type="transmembrane region" description="Helical" evidence="1">
    <location>
        <begin position="268"/>
        <end position="291"/>
    </location>
</feature>
<keyword evidence="1" id="KW-0472">Membrane</keyword>
<evidence type="ECO:0000256" key="1">
    <source>
        <dbReference type="SAM" id="Phobius"/>
    </source>
</evidence>
<name>A0A840HWF1_9SPHN</name>
<feature type="transmembrane region" description="Helical" evidence="1">
    <location>
        <begin position="298"/>
        <end position="316"/>
    </location>
</feature>
<dbReference type="AlphaFoldDB" id="A0A840HWF1"/>
<reference evidence="2 3" key="1">
    <citation type="submission" date="2020-08" db="EMBL/GenBank/DDBJ databases">
        <title>Genomic Encyclopedia of Type Strains, Phase IV (KMG-IV): sequencing the most valuable type-strain genomes for metagenomic binning, comparative biology and taxonomic classification.</title>
        <authorList>
            <person name="Goeker M."/>
        </authorList>
    </citation>
    <scope>NUCLEOTIDE SEQUENCE [LARGE SCALE GENOMIC DNA]</scope>
    <source>
        <strain evidence="2 3">DSM 7465</strain>
    </source>
</reference>
<comment type="caution">
    <text evidence="2">The sequence shown here is derived from an EMBL/GenBank/DDBJ whole genome shotgun (WGS) entry which is preliminary data.</text>
</comment>